<organism evidence="1 2">
    <name type="scientific">Pedobacter antarcticus 4BY</name>
    <dbReference type="NCBI Taxonomy" id="1358423"/>
    <lineage>
        <taxon>Bacteria</taxon>
        <taxon>Pseudomonadati</taxon>
        <taxon>Bacteroidota</taxon>
        <taxon>Sphingobacteriia</taxon>
        <taxon>Sphingobacteriales</taxon>
        <taxon>Sphingobacteriaceae</taxon>
        <taxon>Pedobacter</taxon>
    </lineage>
</organism>
<dbReference type="RefSeq" id="WP_051759601.1">
    <property type="nucleotide sequence ID" value="NZ_JNFF01000019.1"/>
</dbReference>
<evidence type="ECO:0000313" key="2">
    <source>
        <dbReference type="Proteomes" id="UP000028007"/>
    </source>
</evidence>
<comment type="caution">
    <text evidence="1">The sequence shown here is derived from an EMBL/GenBank/DDBJ whole genome shotgun (WGS) entry which is preliminary data.</text>
</comment>
<dbReference type="InterPro" id="IPR025624">
    <property type="entry name" value="PcfK"/>
</dbReference>
<reference evidence="1 2" key="1">
    <citation type="journal article" date="1992" name="Int. J. Syst. Bacteriol.">
        <title>Sphingobacterium antarcticus sp. nov. a Psychrotrophic Bacterium from the Soils of Schirmacher Oasis, Antarctica.</title>
        <authorList>
            <person name="Shivaji S."/>
            <person name="Ray M.K."/>
            <person name="Rao N.S."/>
            <person name="Saiserr L."/>
            <person name="Jagannadham M.V."/>
            <person name="Kumar G.S."/>
            <person name="Reddy G."/>
            <person name="Bhargava P.M."/>
        </authorList>
    </citation>
    <scope>NUCLEOTIDE SEQUENCE [LARGE SCALE GENOMIC DNA]</scope>
    <source>
        <strain evidence="1 2">4BY</strain>
    </source>
</reference>
<evidence type="ECO:0008006" key="3">
    <source>
        <dbReference type="Google" id="ProtNLM"/>
    </source>
</evidence>
<dbReference type="OrthoDB" id="713714at2"/>
<accession>A0A081PKK5</accession>
<proteinExistence type="predicted"/>
<dbReference type="EMBL" id="JNFF01000019">
    <property type="protein sequence ID" value="KEQ31228.1"/>
    <property type="molecule type" value="Genomic_DNA"/>
</dbReference>
<keyword evidence="2" id="KW-1185">Reference proteome</keyword>
<protein>
    <recommendedName>
        <fullName evidence="3">PcfK-like protein</fullName>
    </recommendedName>
</protein>
<dbReference type="AlphaFoldDB" id="A0A081PKK5"/>
<dbReference type="eggNOG" id="ENOG502ZAB1">
    <property type="taxonomic scope" value="Bacteria"/>
</dbReference>
<sequence>MQATDTFTDVIQAHLQSRAETDSLFAETLKKANKNIKDCITYILNTVKSSGRNGFDDEEVFGMAIHYYDEDDIKAGRDINCKVVVNHSIATMDKVLADRPQEKVETKKVMKKQPLIVNQSSLF</sequence>
<name>A0A081PKK5_9SPHI</name>
<dbReference type="Pfam" id="PF14058">
    <property type="entry name" value="PcfK"/>
    <property type="match status" value="1"/>
</dbReference>
<gene>
    <name evidence="1" type="ORF">N180_02985</name>
</gene>
<evidence type="ECO:0000313" key="1">
    <source>
        <dbReference type="EMBL" id="KEQ31228.1"/>
    </source>
</evidence>
<dbReference type="Proteomes" id="UP000028007">
    <property type="component" value="Unassembled WGS sequence"/>
</dbReference>